<evidence type="ECO:0000313" key="14">
    <source>
        <dbReference type="EMBL" id="MFD1411990.1"/>
    </source>
</evidence>
<reference evidence="15" key="1">
    <citation type="journal article" date="2019" name="Int. J. Syst. Evol. Microbiol.">
        <title>The Global Catalogue of Microorganisms (GCM) 10K type strain sequencing project: providing services to taxonomists for standard genome sequencing and annotation.</title>
        <authorList>
            <consortium name="The Broad Institute Genomics Platform"/>
            <consortium name="The Broad Institute Genome Sequencing Center for Infectious Disease"/>
            <person name="Wu L."/>
            <person name="Ma J."/>
        </authorList>
    </citation>
    <scope>NUCLEOTIDE SEQUENCE [LARGE SCALE GENOMIC DNA]</scope>
    <source>
        <strain evidence="15">CCM 8937</strain>
    </source>
</reference>
<protein>
    <recommendedName>
        <fullName evidence="10">tRNA dimethylallyltransferase</fullName>
        <ecNumber evidence="10">2.5.1.75</ecNumber>
    </recommendedName>
    <alternativeName>
        <fullName evidence="10">Dimethylallyl diphosphate:tRNA dimethylallyltransferase</fullName>
        <shortName evidence="10">DMAPP:tRNA dimethylallyltransferase</shortName>
        <shortName evidence="10">DMATase</shortName>
    </alternativeName>
    <alternativeName>
        <fullName evidence="10">Isopentenyl-diphosphate:tRNA isopentenyltransferase</fullName>
        <shortName evidence="10">IPP transferase</shortName>
        <shortName evidence="10">IPPT</shortName>
        <shortName evidence="10">IPTase</shortName>
    </alternativeName>
</protein>
<comment type="similarity">
    <text evidence="3 10 13">Belongs to the IPP transferase family.</text>
</comment>
<dbReference type="HAMAP" id="MF_00185">
    <property type="entry name" value="IPP_trans"/>
    <property type="match status" value="1"/>
</dbReference>
<gene>
    <name evidence="10 14" type="primary">miaA</name>
    <name evidence="14" type="ORF">ACFQ4R_10415</name>
</gene>
<dbReference type="Pfam" id="PF01715">
    <property type="entry name" value="IPPT"/>
    <property type="match status" value="1"/>
</dbReference>
<keyword evidence="15" id="KW-1185">Reference proteome</keyword>
<comment type="cofactor">
    <cofactor evidence="1 10">
        <name>Mg(2+)</name>
        <dbReference type="ChEBI" id="CHEBI:18420"/>
    </cofactor>
</comment>
<dbReference type="NCBIfam" id="TIGR00174">
    <property type="entry name" value="miaA"/>
    <property type="match status" value="1"/>
</dbReference>
<comment type="function">
    <text evidence="2 10 12">Catalyzes the transfer of a dimethylallyl group onto the adenine at position 37 in tRNAs that read codons beginning with uridine, leading to the formation of N6-(dimethylallyl)adenosine (i(6)A).</text>
</comment>
<feature type="site" description="Interaction with substrate tRNA" evidence="10">
    <location>
        <position position="101"/>
    </location>
</feature>
<evidence type="ECO:0000256" key="11">
    <source>
        <dbReference type="RuleBase" id="RU003783"/>
    </source>
</evidence>
<evidence type="ECO:0000256" key="9">
    <source>
        <dbReference type="ARBA" id="ARBA00049563"/>
    </source>
</evidence>
<dbReference type="InterPro" id="IPR018022">
    <property type="entry name" value="IPT"/>
</dbReference>
<comment type="caution">
    <text evidence="14">The sequence shown here is derived from an EMBL/GenBank/DDBJ whole genome shotgun (WGS) entry which is preliminary data.</text>
</comment>
<sequence length="315" mass="35553">MKPKVLAIVGPTAVGKSDLSVQLAQKYHGEIISGDALQIYRQLDIGTAKVDQTTRQLVPHYLIDIRNVDQSYSAYQFQQAAQQLITEITARGHLPIIAGGTGFYLRGLLENLALGGGDVAENDSSQDRQLVLREKWQTKLDQVGAAALWQDLARQDPVAAAKIPLNNPRRIMRALTVIDESGQLFSQQAQAEPQYDAFILGLNCPRPLLYQRINQRVLQMMTAGLPAEAKWLSEQVPASDQAAKGIGYREFYPYFAGDRTLSEVTQQIQVDSRHYAKRQLTYFRHQLPTRWYDILTQPESELRRMTTDLATWLKK</sequence>
<evidence type="ECO:0000256" key="6">
    <source>
        <dbReference type="ARBA" id="ARBA00022741"/>
    </source>
</evidence>
<dbReference type="Gene3D" id="1.10.20.140">
    <property type="match status" value="1"/>
</dbReference>
<evidence type="ECO:0000256" key="1">
    <source>
        <dbReference type="ARBA" id="ARBA00001946"/>
    </source>
</evidence>
<feature type="binding site" evidence="10">
    <location>
        <begin position="12"/>
        <end position="17"/>
    </location>
    <ligand>
        <name>substrate</name>
    </ligand>
</feature>
<evidence type="ECO:0000256" key="4">
    <source>
        <dbReference type="ARBA" id="ARBA00022679"/>
    </source>
</evidence>
<dbReference type="RefSeq" id="WP_125649202.1">
    <property type="nucleotide sequence ID" value="NZ_JBHTOH010000091.1"/>
</dbReference>
<evidence type="ECO:0000256" key="2">
    <source>
        <dbReference type="ARBA" id="ARBA00003213"/>
    </source>
</evidence>
<keyword evidence="6 10" id="KW-0547">Nucleotide-binding</keyword>
<evidence type="ECO:0000256" key="5">
    <source>
        <dbReference type="ARBA" id="ARBA00022694"/>
    </source>
</evidence>
<dbReference type="InterPro" id="IPR027417">
    <property type="entry name" value="P-loop_NTPase"/>
</dbReference>
<keyword evidence="8 10" id="KW-0460">Magnesium</keyword>
<evidence type="ECO:0000256" key="7">
    <source>
        <dbReference type="ARBA" id="ARBA00022840"/>
    </source>
</evidence>
<comment type="caution">
    <text evidence="10">Lacks conserved residue(s) required for the propagation of feature annotation.</text>
</comment>
<keyword evidence="7 10" id="KW-0067">ATP-binding</keyword>
<dbReference type="PANTHER" id="PTHR11088">
    <property type="entry name" value="TRNA DIMETHYLALLYLTRANSFERASE"/>
    <property type="match status" value="1"/>
</dbReference>
<feature type="binding site" evidence="10">
    <location>
        <begin position="10"/>
        <end position="17"/>
    </location>
    <ligand>
        <name>ATP</name>
        <dbReference type="ChEBI" id="CHEBI:30616"/>
    </ligand>
</feature>
<evidence type="ECO:0000256" key="13">
    <source>
        <dbReference type="RuleBase" id="RU003785"/>
    </source>
</evidence>
<comment type="catalytic activity">
    <reaction evidence="9 10 11">
        <text>adenosine(37) in tRNA + dimethylallyl diphosphate = N(6)-dimethylallyladenosine(37) in tRNA + diphosphate</text>
        <dbReference type="Rhea" id="RHEA:26482"/>
        <dbReference type="Rhea" id="RHEA-COMP:10162"/>
        <dbReference type="Rhea" id="RHEA-COMP:10375"/>
        <dbReference type="ChEBI" id="CHEBI:33019"/>
        <dbReference type="ChEBI" id="CHEBI:57623"/>
        <dbReference type="ChEBI" id="CHEBI:74411"/>
        <dbReference type="ChEBI" id="CHEBI:74415"/>
        <dbReference type="EC" id="2.5.1.75"/>
    </reaction>
</comment>
<keyword evidence="4 10" id="KW-0808">Transferase</keyword>
<evidence type="ECO:0000313" key="15">
    <source>
        <dbReference type="Proteomes" id="UP001597191"/>
    </source>
</evidence>
<dbReference type="Gene3D" id="3.40.50.300">
    <property type="entry name" value="P-loop containing nucleotide triphosphate hydrolases"/>
    <property type="match status" value="1"/>
</dbReference>
<dbReference type="EC" id="2.5.1.75" evidence="10"/>
<name>A0ABW4BP05_9LACO</name>
<proteinExistence type="inferred from homology"/>
<comment type="subunit">
    <text evidence="10">Monomer.</text>
</comment>
<accession>A0ABW4BP05</accession>
<evidence type="ECO:0000256" key="12">
    <source>
        <dbReference type="RuleBase" id="RU003784"/>
    </source>
</evidence>
<evidence type="ECO:0000256" key="8">
    <source>
        <dbReference type="ARBA" id="ARBA00022842"/>
    </source>
</evidence>
<dbReference type="Proteomes" id="UP001597191">
    <property type="component" value="Unassembled WGS sequence"/>
</dbReference>
<dbReference type="InterPro" id="IPR039657">
    <property type="entry name" value="Dimethylallyltransferase"/>
</dbReference>
<dbReference type="EMBL" id="JBHTOH010000091">
    <property type="protein sequence ID" value="MFD1411990.1"/>
    <property type="molecule type" value="Genomic_DNA"/>
</dbReference>
<organism evidence="14 15">
    <name type="scientific">Lapidilactobacillus gannanensis</name>
    <dbReference type="NCBI Taxonomy" id="2486002"/>
    <lineage>
        <taxon>Bacteria</taxon>
        <taxon>Bacillati</taxon>
        <taxon>Bacillota</taxon>
        <taxon>Bacilli</taxon>
        <taxon>Lactobacillales</taxon>
        <taxon>Lactobacillaceae</taxon>
        <taxon>Lapidilactobacillus</taxon>
    </lineage>
</organism>
<evidence type="ECO:0000256" key="3">
    <source>
        <dbReference type="ARBA" id="ARBA00005842"/>
    </source>
</evidence>
<evidence type="ECO:0000256" key="10">
    <source>
        <dbReference type="HAMAP-Rule" id="MF_00185"/>
    </source>
</evidence>
<dbReference type="PANTHER" id="PTHR11088:SF60">
    <property type="entry name" value="TRNA DIMETHYLALLYLTRANSFERASE"/>
    <property type="match status" value="1"/>
</dbReference>
<keyword evidence="5 10" id="KW-0819">tRNA processing</keyword>
<feature type="site" description="Interaction with substrate tRNA" evidence="10">
    <location>
        <position position="133"/>
    </location>
</feature>
<dbReference type="SUPFAM" id="SSF52540">
    <property type="entry name" value="P-loop containing nucleoside triphosphate hydrolases"/>
    <property type="match status" value="2"/>
</dbReference>
<dbReference type="GO" id="GO:0052381">
    <property type="term" value="F:tRNA dimethylallyltransferase activity"/>
    <property type="evidence" value="ECO:0007669"/>
    <property type="project" value="UniProtKB-EC"/>
</dbReference>